<comment type="pathway">
    <text evidence="2 9">Purine metabolism; GMP biosynthesis; GMP from XMP (L-Gln route): step 1/1.</text>
</comment>
<evidence type="ECO:0000313" key="12">
    <source>
        <dbReference type="EMBL" id="CUQ90053.1"/>
    </source>
</evidence>
<keyword evidence="4 9" id="KW-0547">Nucleotide-binding</keyword>
<evidence type="ECO:0000256" key="4">
    <source>
        <dbReference type="ARBA" id="ARBA00022741"/>
    </source>
</evidence>
<feature type="active site" evidence="9">
    <location>
        <position position="178"/>
    </location>
</feature>
<evidence type="ECO:0000256" key="3">
    <source>
        <dbReference type="ARBA" id="ARBA00022598"/>
    </source>
</evidence>
<dbReference type="InterPro" id="IPR025777">
    <property type="entry name" value="GMPS_ATP_PPase_dom"/>
</dbReference>
<dbReference type="PROSITE" id="PS51273">
    <property type="entry name" value="GATASE_TYPE_1"/>
    <property type="match status" value="1"/>
</dbReference>
<evidence type="ECO:0000256" key="8">
    <source>
        <dbReference type="ARBA" id="ARBA00022962"/>
    </source>
</evidence>
<gene>
    <name evidence="9 12" type="primary">guaA</name>
    <name evidence="12" type="ORF">ERS852540_02043</name>
</gene>
<keyword evidence="5 9" id="KW-0332">GMP biosynthesis</keyword>
<dbReference type="SUPFAM" id="SSF52317">
    <property type="entry name" value="Class I glutamine amidotransferase-like"/>
    <property type="match status" value="1"/>
</dbReference>
<dbReference type="SUPFAM" id="SSF52402">
    <property type="entry name" value="Adenine nucleotide alpha hydrolases-like"/>
    <property type="match status" value="1"/>
</dbReference>
<evidence type="ECO:0000256" key="9">
    <source>
        <dbReference type="HAMAP-Rule" id="MF_00344"/>
    </source>
</evidence>
<dbReference type="Pfam" id="PF00117">
    <property type="entry name" value="GATase"/>
    <property type="match status" value="1"/>
</dbReference>
<keyword evidence="8 9" id="KW-0315">Glutamine amidotransferase</keyword>
<dbReference type="NCBIfam" id="NF000848">
    <property type="entry name" value="PRK00074.1"/>
    <property type="match status" value="1"/>
</dbReference>
<name>A0A174ZRP1_9FIRM</name>
<dbReference type="CDD" id="cd01997">
    <property type="entry name" value="GMP_synthase_C"/>
    <property type="match status" value="1"/>
</dbReference>
<evidence type="ECO:0000256" key="7">
    <source>
        <dbReference type="ARBA" id="ARBA00022840"/>
    </source>
</evidence>
<dbReference type="Gene3D" id="3.30.300.10">
    <property type="match status" value="1"/>
</dbReference>
<evidence type="ECO:0000256" key="1">
    <source>
        <dbReference type="ARBA" id="ARBA00002332"/>
    </source>
</evidence>
<dbReference type="Pfam" id="PF00958">
    <property type="entry name" value="GMP_synt_C"/>
    <property type="match status" value="1"/>
</dbReference>
<comment type="catalytic activity">
    <reaction evidence="9">
        <text>XMP + L-glutamine + ATP + H2O = GMP + L-glutamate + AMP + diphosphate + 2 H(+)</text>
        <dbReference type="Rhea" id="RHEA:11680"/>
        <dbReference type="ChEBI" id="CHEBI:15377"/>
        <dbReference type="ChEBI" id="CHEBI:15378"/>
        <dbReference type="ChEBI" id="CHEBI:29985"/>
        <dbReference type="ChEBI" id="CHEBI:30616"/>
        <dbReference type="ChEBI" id="CHEBI:33019"/>
        <dbReference type="ChEBI" id="CHEBI:57464"/>
        <dbReference type="ChEBI" id="CHEBI:58115"/>
        <dbReference type="ChEBI" id="CHEBI:58359"/>
        <dbReference type="ChEBI" id="CHEBI:456215"/>
        <dbReference type="EC" id="6.3.5.2"/>
    </reaction>
</comment>
<dbReference type="InterPro" id="IPR014729">
    <property type="entry name" value="Rossmann-like_a/b/a_fold"/>
</dbReference>
<dbReference type="Gene3D" id="3.40.50.620">
    <property type="entry name" value="HUPs"/>
    <property type="match status" value="1"/>
</dbReference>
<dbReference type="EC" id="6.3.5.2" evidence="9"/>
<feature type="active site" description="Nucleophile" evidence="9">
    <location>
        <position position="88"/>
    </location>
</feature>
<dbReference type="SUPFAM" id="SSF54810">
    <property type="entry name" value="GMP synthetase C-terminal dimerisation domain"/>
    <property type="match status" value="1"/>
</dbReference>
<organism evidence="12 13">
    <name type="scientific">[Eubacterium] siraeum</name>
    <dbReference type="NCBI Taxonomy" id="39492"/>
    <lineage>
        <taxon>Bacteria</taxon>
        <taxon>Bacillati</taxon>
        <taxon>Bacillota</taxon>
        <taxon>Clostridia</taxon>
        <taxon>Eubacteriales</taxon>
        <taxon>Oscillospiraceae</taxon>
        <taxon>Oscillospiraceae incertae sedis</taxon>
    </lineage>
</organism>
<reference evidence="12 13" key="1">
    <citation type="submission" date="2015-09" db="EMBL/GenBank/DDBJ databases">
        <authorList>
            <consortium name="Pathogen Informatics"/>
        </authorList>
    </citation>
    <scope>NUCLEOTIDE SEQUENCE [LARGE SCALE GENOMIC DNA]</scope>
    <source>
        <strain evidence="12 13">2789STDY5834928</strain>
    </source>
</reference>
<feature type="domain" description="GMPS ATP-PPase" evidence="11">
    <location>
        <begin position="205"/>
        <end position="394"/>
    </location>
</feature>
<dbReference type="EMBL" id="CZBY01000018">
    <property type="protein sequence ID" value="CUQ90053.1"/>
    <property type="molecule type" value="Genomic_DNA"/>
</dbReference>
<dbReference type="FunFam" id="3.30.300.10:FF:000002">
    <property type="entry name" value="GMP synthase [glutamine-hydrolyzing]"/>
    <property type="match status" value="1"/>
</dbReference>
<proteinExistence type="inferred from homology"/>
<feature type="active site" evidence="9">
    <location>
        <position position="180"/>
    </location>
</feature>
<dbReference type="GO" id="GO:0005829">
    <property type="term" value="C:cytosol"/>
    <property type="evidence" value="ECO:0007669"/>
    <property type="project" value="TreeGrafter"/>
</dbReference>
<evidence type="ECO:0000256" key="5">
    <source>
        <dbReference type="ARBA" id="ARBA00022749"/>
    </source>
</evidence>
<accession>A0A174ZRP1</accession>
<dbReference type="GO" id="GO:0005524">
    <property type="term" value="F:ATP binding"/>
    <property type="evidence" value="ECO:0007669"/>
    <property type="project" value="UniProtKB-UniRule"/>
</dbReference>
<dbReference type="PANTHER" id="PTHR11922:SF2">
    <property type="entry name" value="GMP SYNTHASE [GLUTAMINE-HYDROLYZING]"/>
    <property type="match status" value="1"/>
</dbReference>
<dbReference type="UniPathway" id="UPA00189">
    <property type="reaction ID" value="UER00296"/>
</dbReference>
<sequence length="519" mass="58176">MAEFSTSEHELVLVIDFGGQYNQLIARRVREHNIYCEVISYKTPIEQIKAKNPKGIIFTGGPRSVYLDDSPRMTKEIFELGVPIFGICYGAQFMVYGLGGTIGKANENAAAEFGRTECEFDTECAVFDGLKKNSVVWMSHNDYIEVLPDGFKAVGHSDKCPYAAIENVEKGFYATQFHPEVNHTEQGFDMLGNFLYKVCHCKGDWTMRNYAEEAIKQIREKVGDGKVLLALSGGVDSSVACALLSKAVGNQLTCVFVDHGFMRKNEGDEVEQAFKDWDVNFIRVNAADRFIGKLEGVSDPETKRKTIGEEFIRVFEEEAKKIGKVDFLVQGTIYPDVIESGTGDAAVIKSHHNVGGLPDYVDFKEIIEPLRLLFKDEVRKLGTELGLSDVLVWRQPFPGPGLAIRIIGEITREKLATLQDADYIFREEIAKAGLDRSINQYFAVLTNMRSVGVMGDDRTYDYTLALRGVTTSDFMTADFARIPYDVLEKASVRIVNEVKNINRICYDITSKPPATIEWE</sequence>
<dbReference type="InterPro" id="IPR029062">
    <property type="entry name" value="Class_I_gatase-like"/>
</dbReference>
<dbReference type="InterPro" id="IPR022955">
    <property type="entry name" value="GMP_synthase"/>
</dbReference>
<comment type="function">
    <text evidence="1 9">Catalyzes the synthesis of GMP from XMP.</text>
</comment>
<evidence type="ECO:0000256" key="10">
    <source>
        <dbReference type="PROSITE-ProRule" id="PRU00886"/>
    </source>
</evidence>
<dbReference type="InterPro" id="IPR022310">
    <property type="entry name" value="NAD/GMP_synthase"/>
</dbReference>
<dbReference type="GO" id="GO:0003921">
    <property type="term" value="F:GMP synthase activity"/>
    <property type="evidence" value="ECO:0007669"/>
    <property type="project" value="InterPro"/>
</dbReference>
<dbReference type="InterPro" id="IPR017926">
    <property type="entry name" value="GATASE"/>
</dbReference>
<dbReference type="PRINTS" id="PR00099">
    <property type="entry name" value="CPSGATASE"/>
</dbReference>
<feature type="binding site" evidence="10">
    <location>
        <begin position="232"/>
        <end position="238"/>
    </location>
    <ligand>
        <name>ATP</name>
        <dbReference type="ChEBI" id="CHEBI:30616"/>
    </ligand>
</feature>
<dbReference type="Pfam" id="PF02540">
    <property type="entry name" value="NAD_synthase"/>
    <property type="match status" value="1"/>
</dbReference>
<evidence type="ECO:0000256" key="2">
    <source>
        <dbReference type="ARBA" id="ARBA00005153"/>
    </source>
</evidence>
<comment type="subunit">
    <text evidence="9">Homodimer.</text>
</comment>
<dbReference type="STRING" id="39492.ERS852540_02043"/>
<dbReference type="InterPro" id="IPR001674">
    <property type="entry name" value="GMP_synth_C"/>
</dbReference>
<dbReference type="CDD" id="cd01742">
    <property type="entry name" value="GATase1_GMP_Synthase"/>
    <property type="match status" value="1"/>
</dbReference>
<evidence type="ECO:0000256" key="6">
    <source>
        <dbReference type="ARBA" id="ARBA00022755"/>
    </source>
</evidence>
<dbReference type="AlphaFoldDB" id="A0A174ZRP1"/>
<dbReference type="OrthoDB" id="9802219at2"/>
<evidence type="ECO:0000313" key="13">
    <source>
        <dbReference type="Proteomes" id="UP000095662"/>
    </source>
</evidence>
<dbReference type="PROSITE" id="PS51553">
    <property type="entry name" value="GMPS_ATP_PPASE"/>
    <property type="match status" value="1"/>
</dbReference>
<keyword evidence="6 9" id="KW-0658">Purine biosynthesis</keyword>
<dbReference type="PRINTS" id="PR00096">
    <property type="entry name" value="GATASE"/>
</dbReference>
<dbReference type="FunFam" id="3.40.50.880:FF:000001">
    <property type="entry name" value="GMP synthase [glutamine-hydrolyzing]"/>
    <property type="match status" value="1"/>
</dbReference>
<dbReference type="NCBIfam" id="TIGR00888">
    <property type="entry name" value="guaA_Nterm"/>
    <property type="match status" value="1"/>
</dbReference>
<dbReference type="FunFam" id="3.40.50.620:FF:000001">
    <property type="entry name" value="GMP synthase [glutamine-hydrolyzing]"/>
    <property type="match status" value="1"/>
</dbReference>
<protein>
    <recommendedName>
        <fullName evidence="9">GMP synthase [glutamine-hydrolyzing]</fullName>
        <ecNumber evidence="9">6.3.5.2</ecNumber>
    </recommendedName>
    <alternativeName>
        <fullName evidence="9">GMP synthetase</fullName>
    </alternativeName>
    <alternativeName>
        <fullName evidence="9">Glutamine amidotransferase</fullName>
    </alternativeName>
</protein>
<dbReference type="Gene3D" id="3.40.50.880">
    <property type="match status" value="1"/>
</dbReference>
<dbReference type="InterPro" id="IPR004739">
    <property type="entry name" value="GMP_synth_GATase"/>
</dbReference>
<keyword evidence="7 9" id="KW-0067">ATP-binding</keyword>
<dbReference type="PANTHER" id="PTHR11922">
    <property type="entry name" value="GMP SYNTHASE-RELATED"/>
    <property type="match status" value="1"/>
</dbReference>
<keyword evidence="3 9" id="KW-0436">Ligase</keyword>
<dbReference type="Proteomes" id="UP000095662">
    <property type="component" value="Unassembled WGS sequence"/>
</dbReference>
<dbReference type="HAMAP" id="MF_00344">
    <property type="entry name" value="GMP_synthase"/>
    <property type="match status" value="1"/>
</dbReference>
<evidence type="ECO:0000259" key="11">
    <source>
        <dbReference type="PROSITE" id="PS51553"/>
    </source>
</evidence>
<dbReference type="NCBIfam" id="TIGR00884">
    <property type="entry name" value="guaA_Cterm"/>
    <property type="match status" value="1"/>
</dbReference>